<dbReference type="Proteomes" id="UP001224325">
    <property type="component" value="Chromosome"/>
</dbReference>
<evidence type="ECO:0000313" key="2">
    <source>
        <dbReference type="Proteomes" id="UP001224325"/>
    </source>
</evidence>
<gene>
    <name evidence="1" type="ORF">QLS71_016025</name>
</gene>
<dbReference type="InterPro" id="IPR046233">
    <property type="entry name" value="DUF6266"/>
</dbReference>
<organism evidence="1 2">
    <name type="scientific">Mariniflexile litorale</name>
    <dbReference type="NCBI Taxonomy" id="3045158"/>
    <lineage>
        <taxon>Bacteria</taxon>
        <taxon>Pseudomonadati</taxon>
        <taxon>Bacteroidota</taxon>
        <taxon>Flavobacteriia</taxon>
        <taxon>Flavobacteriales</taxon>
        <taxon>Flavobacteriaceae</taxon>
        <taxon>Mariniflexile</taxon>
    </lineage>
</organism>
<dbReference type="EMBL" id="CP155618">
    <property type="protein sequence ID" value="XBL13819.1"/>
    <property type="molecule type" value="Genomic_DNA"/>
</dbReference>
<reference evidence="1" key="1">
    <citation type="submission" date="2024-04" db="EMBL/GenBank/DDBJ databases">
        <title>Mariniflexile litorale, isolated from the shallow sediments of the Sea of Japan.</title>
        <authorList>
            <person name="Romanenko L."/>
            <person name="Isaeva M."/>
        </authorList>
    </citation>
    <scope>NUCLEOTIDE SEQUENCE [LARGE SCALE GENOMIC DNA]</scope>
    <source>
        <strain evidence="1">KMM 9835</strain>
    </source>
</reference>
<keyword evidence="2" id="KW-1185">Reference proteome</keyword>
<protein>
    <submittedName>
        <fullName evidence="1">DUF6266 family protein</fullName>
    </submittedName>
</protein>
<dbReference type="RefSeq" id="WP_308992784.1">
    <property type="nucleotide sequence ID" value="NZ_CP155618.1"/>
</dbReference>
<accession>A0AAU7EDU5</accession>
<dbReference type="AlphaFoldDB" id="A0AAU7EDU5"/>
<dbReference type="KEGG" id="mlil:QLS71_016025"/>
<dbReference type="Pfam" id="PF19781">
    <property type="entry name" value="DUF6266"/>
    <property type="match status" value="1"/>
</dbReference>
<evidence type="ECO:0000313" key="1">
    <source>
        <dbReference type="EMBL" id="XBL13819.1"/>
    </source>
</evidence>
<proteinExistence type="predicted"/>
<sequence>METYNNGVLGDFSGQVGPVIGSHWRGINVLQAIPNKISKALRSADQLERDKFKFMLQFLSPIKGLLTETFSATGNKTPFDNAMSYHLKEAVSYTGTAFEIDYSKVLIGMGGLSGIAHSMVHGAGTTALTLAWLNNSQQGLAYPTDALLVVAYAPRLNDFDFFMAYNMREAGTSALDFMEIFHGETVHLWATFTNIDLALTATSRYLGSYVV</sequence>
<name>A0AAU7EDU5_9FLAO</name>